<evidence type="ECO:0000313" key="2">
    <source>
        <dbReference type="EMBL" id="PTW48582.1"/>
    </source>
</evidence>
<feature type="domain" description="Glycosyl transferase family 28 C-terminal" evidence="1">
    <location>
        <begin position="1"/>
        <end position="151"/>
    </location>
</feature>
<dbReference type="Gene3D" id="3.40.50.2000">
    <property type="entry name" value="Glycogen Phosphorylase B"/>
    <property type="match status" value="1"/>
</dbReference>
<comment type="caution">
    <text evidence="2">The sequence shown here is derived from an EMBL/GenBank/DDBJ whole genome shotgun (WGS) entry which is preliminary data.</text>
</comment>
<gene>
    <name evidence="2" type="ORF">C8J25_10179</name>
</gene>
<evidence type="ECO:0000259" key="1">
    <source>
        <dbReference type="Pfam" id="PF04101"/>
    </source>
</evidence>
<dbReference type="Pfam" id="PF04101">
    <property type="entry name" value="Glyco_tran_28_C"/>
    <property type="match status" value="1"/>
</dbReference>
<dbReference type="SUPFAM" id="SSF53756">
    <property type="entry name" value="UDP-Glycosyltransferase/glycogen phosphorylase"/>
    <property type="match status" value="1"/>
</dbReference>
<dbReference type="RefSeq" id="WP_107951809.1">
    <property type="nucleotide sequence ID" value="NZ_QAYE01000001.1"/>
</dbReference>
<dbReference type="InterPro" id="IPR007235">
    <property type="entry name" value="Glyco_trans_28_C"/>
</dbReference>
<keyword evidence="2" id="KW-0808">Transferase</keyword>
<evidence type="ECO:0000313" key="3">
    <source>
        <dbReference type="Proteomes" id="UP000244013"/>
    </source>
</evidence>
<dbReference type="GO" id="GO:0016758">
    <property type="term" value="F:hexosyltransferase activity"/>
    <property type="evidence" value="ECO:0007669"/>
    <property type="project" value="InterPro"/>
</dbReference>
<protein>
    <submittedName>
        <fullName evidence="2">UDP-N-acetylglucosamine transferase subunit ALG13</fullName>
    </submittedName>
</protein>
<dbReference type="AlphaFoldDB" id="A0A2T5UAQ7"/>
<name>A0A2T5UAQ7_9SPHN</name>
<reference evidence="2 3" key="1">
    <citation type="submission" date="2018-04" db="EMBL/GenBank/DDBJ databases">
        <title>Genomic Encyclopedia of Type Strains, Phase III (KMG-III): the genomes of soil and plant-associated and newly described type strains.</title>
        <authorList>
            <person name="Whitman W."/>
        </authorList>
    </citation>
    <scope>NUCLEOTIDE SEQUENCE [LARGE SCALE GENOMIC DNA]</scope>
    <source>
        <strain evidence="2 3">MA-olki</strain>
    </source>
</reference>
<accession>A0A2T5UAQ7</accession>
<sequence length="186" mass="20840">MILVSVGTQLPFDRLIRAVDGWAVDHGRSDVIAQVGPTRYRPVALKSFAHVAYDVFRDLQKDCRVMVCHAGMGSIITAMEFGKPIIVMPRNHKLGEHRNGHQFATLRQFGDRPGIYPADTEVELRALLERVDDLTAYPTLNTIASDAFVEQLAEIVHRPPKTSKVRQLRHFFAGKRAGEPGSIDIR</sequence>
<dbReference type="OrthoDB" id="7186565at2"/>
<organism evidence="2 3">
    <name type="scientific">Sphingomonas faeni</name>
    <dbReference type="NCBI Taxonomy" id="185950"/>
    <lineage>
        <taxon>Bacteria</taxon>
        <taxon>Pseudomonadati</taxon>
        <taxon>Pseudomonadota</taxon>
        <taxon>Alphaproteobacteria</taxon>
        <taxon>Sphingomonadales</taxon>
        <taxon>Sphingomonadaceae</taxon>
        <taxon>Sphingomonas</taxon>
    </lineage>
</organism>
<dbReference type="EMBL" id="QAYE01000001">
    <property type="protein sequence ID" value="PTW48582.1"/>
    <property type="molecule type" value="Genomic_DNA"/>
</dbReference>
<dbReference type="Proteomes" id="UP000244013">
    <property type="component" value="Unassembled WGS sequence"/>
</dbReference>
<dbReference type="GeneID" id="91004185"/>
<proteinExistence type="predicted"/>